<protein>
    <submittedName>
        <fullName evidence="1">Hydrolase</fullName>
    </submittedName>
</protein>
<reference evidence="1" key="2">
    <citation type="submission" date="2021-04" db="EMBL/GenBank/DDBJ databases">
        <authorList>
            <person name="Gilroy R."/>
        </authorList>
    </citation>
    <scope>NUCLEOTIDE SEQUENCE</scope>
    <source>
        <strain evidence="1">CHK169-4300</strain>
    </source>
</reference>
<dbReference type="GO" id="GO:0016787">
    <property type="term" value="F:hydrolase activity"/>
    <property type="evidence" value="ECO:0007669"/>
    <property type="project" value="UniProtKB-KW"/>
</dbReference>
<evidence type="ECO:0000313" key="2">
    <source>
        <dbReference type="Proteomes" id="UP000824106"/>
    </source>
</evidence>
<sequence length="233" mass="25240">MGPKYDKDRPSIQSEFRTELILTPDAIRRASGIIINGRRYKSFLFSSDVATIMYTDADAILAVYPYTPHPTIIKALSVVAPAPLVAGVGGGVTQGPRSGVIAQFADAYGCMAVVLNAAAGIETVKAVKDAIDIPIIYTVISDYQELDEYIDAGVSILNISGAKDTSKIVKHVRTLYPDIPIIATGGKKDEHIIETIEAGANAITYTPPTTQAVFQKNMDKYRKNLLAEYEEEN</sequence>
<dbReference type="SUPFAM" id="SSF51395">
    <property type="entry name" value="FMN-linked oxidoreductases"/>
    <property type="match status" value="1"/>
</dbReference>
<evidence type="ECO:0000313" key="1">
    <source>
        <dbReference type="EMBL" id="HIZ70884.1"/>
    </source>
</evidence>
<proteinExistence type="predicted"/>
<reference evidence="1" key="1">
    <citation type="journal article" date="2021" name="PeerJ">
        <title>Extensive microbial diversity within the chicken gut microbiome revealed by metagenomics and culture.</title>
        <authorList>
            <person name="Gilroy R."/>
            <person name="Ravi A."/>
            <person name="Getino M."/>
            <person name="Pursley I."/>
            <person name="Horton D.L."/>
            <person name="Alikhan N.F."/>
            <person name="Baker D."/>
            <person name="Gharbi K."/>
            <person name="Hall N."/>
            <person name="Watson M."/>
            <person name="Adriaenssens E.M."/>
            <person name="Foster-Nyarko E."/>
            <person name="Jarju S."/>
            <person name="Secka A."/>
            <person name="Antonio M."/>
            <person name="Oren A."/>
            <person name="Chaudhuri R.R."/>
            <person name="La Ragione R."/>
            <person name="Hildebrand F."/>
            <person name="Pallen M.J."/>
        </authorList>
    </citation>
    <scope>NUCLEOTIDE SEQUENCE</scope>
    <source>
        <strain evidence="1">CHK169-4300</strain>
    </source>
</reference>
<dbReference type="AlphaFoldDB" id="A0A9D2JYR2"/>
<dbReference type="Proteomes" id="UP000824106">
    <property type="component" value="Unassembled WGS sequence"/>
</dbReference>
<dbReference type="Gene3D" id="3.20.20.70">
    <property type="entry name" value="Aldolase class I"/>
    <property type="match status" value="1"/>
</dbReference>
<accession>A0A9D2JYR2</accession>
<organism evidence="1 2">
    <name type="scientific">Candidatus Atopostipes pullistercoris</name>
    <dbReference type="NCBI Taxonomy" id="2838467"/>
    <lineage>
        <taxon>Bacteria</taxon>
        <taxon>Bacillati</taxon>
        <taxon>Bacillota</taxon>
        <taxon>Bacilli</taxon>
        <taxon>Lactobacillales</taxon>
        <taxon>Carnobacteriaceae</taxon>
        <taxon>Atopostipes</taxon>
    </lineage>
</organism>
<dbReference type="InterPro" id="IPR013785">
    <property type="entry name" value="Aldolase_TIM"/>
</dbReference>
<name>A0A9D2JYR2_9LACT</name>
<comment type="caution">
    <text evidence="1">The sequence shown here is derived from an EMBL/GenBank/DDBJ whole genome shotgun (WGS) entry which is preliminary data.</text>
</comment>
<gene>
    <name evidence="1" type="ORF">H9808_03875</name>
</gene>
<keyword evidence="1" id="KW-0378">Hydrolase</keyword>
<dbReference type="EMBL" id="DXAZ01000052">
    <property type="protein sequence ID" value="HIZ70884.1"/>
    <property type="molecule type" value="Genomic_DNA"/>
</dbReference>